<sequence length="120" mass="13098">MRTDNMKSTWYTVGTLADIPRLGAKVVRLHGTPIAIFRTQTDEVFALEDRCPHKQGPLSQGIVHDRKVTCPLHGWVITLDKGTAMAPDEGCTPNYPVRVADGIIQIEVQHLDALAPAATA</sequence>
<dbReference type="EMBL" id="CP001801">
    <property type="protein sequence ID" value="ACX95949.1"/>
    <property type="molecule type" value="Genomic_DNA"/>
</dbReference>
<dbReference type="Proteomes" id="UP000009102">
    <property type="component" value="Chromosome"/>
</dbReference>
<dbReference type="CDD" id="cd03530">
    <property type="entry name" value="Rieske_NirD_small_Bacillus"/>
    <property type="match status" value="1"/>
</dbReference>
<evidence type="ECO:0000256" key="5">
    <source>
        <dbReference type="ARBA" id="ARBA00023014"/>
    </source>
</evidence>
<dbReference type="GO" id="GO:0008942">
    <property type="term" value="F:nitrite reductase [NAD(P)H] activity"/>
    <property type="evidence" value="ECO:0007669"/>
    <property type="project" value="InterPro"/>
</dbReference>
<evidence type="ECO:0000256" key="3">
    <source>
        <dbReference type="ARBA" id="ARBA00023002"/>
    </source>
</evidence>
<dbReference type="GO" id="GO:0042128">
    <property type="term" value="P:nitrate assimilation"/>
    <property type="evidence" value="ECO:0007669"/>
    <property type="project" value="UniProtKB-KW"/>
</dbReference>
<evidence type="ECO:0000256" key="6">
    <source>
        <dbReference type="ARBA" id="ARBA00023063"/>
    </source>
</evidence>
<dbReference type="PROSITE" id="PS51296">
    <property type="entry name" value="RIESKE"/>
    <property type="match status" value="1"/>
</dbReference>
<feature type="domain" description="Rieske" evidence="7">
    <location>
        <begin position="10"/>
        <end position="106"/>
    </location>
</feature>
<organism evidence="8 9">
    <name type="scientific">Halothiobacillus neapolitanus (strain ATCC 23641 / DSM 15147 / CIP 104769 / NCIMB 8539 / c2)</name>
    <name type="common">Thiobacillus neapolitanus</name>
    <dbReference type="NCBI Taxonomy" id="555778"/>
    <lineage>
        <taxon>Bacteria</taxon>
        <taxon>Pseudomonadati</taxon>
        <taxon>Pseudomonadota</taxon>
        <taxon>Gammaproteobacteria</taxon>
        <taxon>Chromatiales</taxon>
        <taxon>Halothiobacillaceae</taxon>
        <taxon>Halothiobacillus</taxon>
    </lineage>
</organism>
<dbReference type="PANTHER" id="PTHR21496">
    <property type="entry name" value="FERREDOXIN-RELATED"/>
    <property type="match status" value="1"/>
</dbReference>
<keyword evidence="4" id="KW-0408">Iron</keyword>
<dbReference type="PANTHER" id="PTHR21496:SF23">
    <property type="entry name" value="3-PHENYLPROPIONATE_CINNAMIC ACID DIOXYGENASE FERREDOXIN SUBUNIT"/>
    <property type="match status" value="1"/>
</dbReference>
<keyword evidence="1" id="KW-0001">2Fe-2S</keyword>
<keyword evidence="3" id="KW-0560">Oxidoreductase</keyword>
<dbReference type="NCBIfam" id="TIGR02378">
    <property type="entry name" value="nirD_assim_sml"/>
    <property type="match status" value="1"/>
</dbReference>
<proteinExistence type="predicted"/>
<dbReference type="InterPro" id="IPR036922">
    <property type="entry name" value="Rieske_2Fe-2S_sf"/>
</dbReference>
<dbReference type="Gene3D" id="2.102.10.10">
    <property type="entry name" value="Rieske [2Fe-2S] iron-sulphur domain"/>
    <property type="match status" value="1"/>
</dbReference>
<dbReference type="STRING" id="555778.Hneap_1113"/>
<protein>
    <submittedName>
        <fullName evidence="8">Nitrite reductase (NAD(P)H), small subunit</fullName>
    </submittedName>
</protein>
<keyword evidence="5" id="KW-0411">Iron-sulfur</keyword>
<name>D0KZS6_HALNC</name>
<keyword evidence="6" id="KW-0534">Nitrate assimilation</keyword>
<dbReference type="AlphaFoldDB" id="D0KZS6"/>
<gene>
    <name evidence="8" type="ordered locus">Hneap_1113</name>
</gene>
<accession>D0KZS6</accession>
<evidence type="ECO:0000256" key="2">
    <source>
        <dbReference type="ARBA" id="ARBA00022723"/>
    </source>
</evidence>
<dbReference type="GO" id="GO:0046872">
    <property type="term" value="F:metal ion binding"/>
    <property type="evidence" value="ECO:0007669"/>
    <property type="project" value="UniProtKB-KW"/>
</dbReference>
<dbReference type="HOGENOM" id="CLU_055690_5_1_6"/>
<keyword evidence="9" id="KW-1185">Reference proteome</keyword>
<dbReference type="InterPro" id="IPR017941">
    <property type="entry name" value="Rieske_2Fe-2S"/>
</dbReference>
<dbReference type="eggNOG" id="COG2146">
    <property type="taxonomic scope" value="Bacteria"/>
</dbReference>
<keyword evidence="2" id="KW-0479">Metal-binding</keyword>
<reference evidence="8 9" key="1">
    <citation type="submission" date="2009-10" db="EMBL/GenBank/DDBJ databases">
        <title>Complete sequence of Halothiobacillus neapolitanus c2.</title>
        <authorList>
            <consortium name="US DOE Joint Genome Institute"/>
            <person name="Lucas S."/>
            <person name="Copeland A."/>
            <person name="Lapidus A."/>
            <person name="Glavina del Rio T."/>
            <person name="Tice H."/>
            <person name="Bruce D."/>
            <person name="Goodwin L."/>
            <person name="Pitluck S."/>
            <person name="Davenport K."/>
            <person name="Brettin T."/>
            <person name="Detter J.C."/>
            <person name="Han C."/>
            <person name="Tapia R."/>
            <person name="Larimer F."/>
            <person name="Land M."/>
            <person name="Hauser L."/>
            <person name="Kyrpides N."/>
            <person name="Mikhailova N."/>
            <person name="Kerfeld C."/>
            <person name="Cannon G."/>
            <person name="Heinhort S."/>
        </authorList>
    </citation>
    <scope>NUCLEOTIDE SEQUENCE [LARGE SCALE GENOMIC DNA]</scope>
    <source>
        <strain evidence="9">ATCC 23641 / c2</strain>
    </source>
</reference>
<evidence type="ECO:0000256" key="4">
    <source>
        <dbReference type="ARBA" id="ARBA00023004"/>
    </source>
</evidence>
<evidence type="ECO:0000313" key="8">
    <source>
        <dbReference type="EMBL" id="ACX95949.1"/>
    </source>
</evidence>
<dbReference type="InterPro" id="IPR012748">
    <property type="entry name" value="Rieske-like_NirD"/>
</dbReference>
<dbReference type="Pfam" id="PF00355">
    <property type="entry name" value="Rieske"/>
    <property type="match status" value="1"/>
</dbReference>
<dbReference type="SUPFAM" id="SSF50022">
    <property type="entry name" value="ISP domain"/>
    <property type="match status" value="1"/>
</dbReference>
<dbReference type="GO" id="GO:0051537">
    <property type="term" value="F:2 iron, 2 sulfur cluster binding"/>
    <property type="evidence" value="ECO:0007669"/>
    <property type="project" value="UniProtKB-KW"/>
</dbReference>
<evidence type="ECO:0000313" key="9">
    <source>
        <dbReference type="Proteomes" id="UP000009102"/>
    </source>
</evidence>
<evidence type="ECO:0000259" key="7">
    <source>
        <dbReference type="PROSITE" id="PS51296"/>
    </source>
</evidence>
<dbReference type="KEGG" id="hna:Hneap_1113"/>
<evidence type="ECO:0000256" key="1">
    <source>
        <dbReference type="ARBA" id="ARBA00022714"/>
    </source>
</evidence>